<organism evidence="1 2">
    <name type="scientific">Leeuwenhoekiella marinoflava</name>
    <dbReference type="NCBI Taxonomy" id="988"/>
    <lineage>
        <taxon>Bacteria</taxon>
        <taxon>Pseudomonadati</taxon>
        <taxon>Bacteroidota</taxon>
        <taxon>Flavobacteriia</taxon>
        <taxon>Flavobacteriales</taxon>
        <taxon>Flavobacteriaceae</taxon>
        <taxon>Leeuwenhoekiella</taxon>
    </lineage>
</organism>
<dbReference type="InterPro" id="IPR032342">
    <property type="entry name" value="DUF4861"/>
</dbReference>
<reference evidence="1 2" key="1">
    <citation type="submission" date="2018-07" db="EMBL/GenBank/DDBJ databases">
        <title>Leeuwenhoekiella genomics.</title>
        <authorList>
            <person name="Tahon G."/>
            <person name="Willems A."/>
        </authorList>
    </citation>
    <scope>NUCLEOTIDE SEQUENCE [LARGE SCALE GENOMIC DNA]</scope>
    <source>
        <strain evidence="1 2">LMG 1345</strain>
    </source>
</reference>
<dbReference type="AlphaFoldDB" id="A0A4Q0PJG7"/>
<accession>A0A4Q0PJG7</accession>
<protein>
    <recommendedName>
        <fullName evidence="3">DUF4861 domain-containing protein</fullName>
    </recommendedName>
</protein>
<dbReference type="PROSITE" id="PS51257">
    <property type="entry name" value="PROKAR_LIPOPROTEIN"/>
    <property type="match status" value="1"/>
</dbReference>
<evidence type="ECO:0000313" key="2">
    <source>
        <dbReference type="Proteomes" id="UP000290608"/>
    </source>
</evidence>
<gene>
    <name evidence="1" type="ORF">DSL99_2839</name>
</gene>
<evidence type="ECO:0008006" key="3">
    <source>
        <dbReference type="Google" id="ProtNLM"/>
    </source>
</evidence>
<name>A0A4Q0PJG7_9FLAO</name>
<dbReference type="Pfam" id="PF16153">
    <property type="entry name" value="DUF4861"/>
    <property type="match status" value="1"/>
</dbReference>
<comment type="caution">
    <text evidence="1">The sequence shown here is derived from an EMBL/GenBank/DDBJ whole genome shotgun (WGS) entry which is preliminary data.</text>
</comment>
<sequence length="334" mass="37622">MNSKIILGAFALTTLLACKEKQDKNVVEEIIEVEEVQPATYTEISVKKGGSWKEDTREYIDGSFVNVEEMEVPEQHTDHSWYIRYEGPGWENKQTAYRLYLDWRNAIDIFGKKVDTLVLPFVGTDGFDSYHNDAPWGQDILKAGKSMGIGGYGRFTGDTIAHFDEVKKTLVEIDNSAENSSVTIDYKGWKTGDVTTDLKSVISIFPEDRFLKAELTPSVSFDGLATGIVKFDDIPLMKETSENGDWAYIATYGVQTLAGENDKLGMAIFYKTDQAKAVEGPYDHLVVFNPSTEKQTYYINSAWDQEKDGIKTEEAFKQDLQTKLSELDNNGKLE</sequence>
<proteinExistence type="predicted"/>
<dbReference type="Proteomes" id="UP000290608">
    <property type="component" value="Unassembled WGS sequence"/>
</dbReference>
<dbReference type="EMBL" id="QOVL01000014">
    <property type="protein sequence ID" value="RXG27615.1"/>
    <property type="molecule type" value="Genomic_DNA"/>
</dbReference>
<evidence type="ECO:0000313" key="1">
    <source>
        <dbReference type="EMBL" id="RXG27615.1"/>
    </source>
</evidence>
<dbReference type="STRING" id="1122159.SAMN02745246_03132"/>